<dbReference type="OrthoDB" id="5431326at2"/>
<feature type="chain" id="PRO_5005809909" evidence="2">
    <location>
        <begin position="20"/>
        <end position="170"/>
    </location>
</feature>
<reference evidence="4 5" key="1">
    <citation type="submission" date="2015-09" db="EMBL/GenBank/DDBJ databases">
        <authorList>
            <person name="Jackson K.R."/>
            <person name="Lunt B.L."/>
            <person name="Fisher J.N.B."/>
            <person name="Gardner A.V."/>
            <person name="Bailey M.E."/>
            <person name="Deus L.M."/>
            <person name="Earl A.S."/>
            <person name="Gibby P.D."/>
            <person name="Hartmann K.A."/>
            <person name="Liu J.E."/>
            <person name="Manci A.M."/>
            <person name="Nielsen D.A."/>
            <person name="Solomon M.B."/>
            <person name="Breakwell D.P."/>
            <person name="Burnett S.H."/>
            <person name="Grose J.H."/>
        </authorList>
    </citation>
    <scope>NUCLEOTIDE SEQUENCE [LARGE SCALE GENOMIC DNA]</scope>
    <source>
        <strain evidence="4 5">CECT 7799</strain>
    </source>
</reference>
<keyword evidence="4" id="KW-0560">Oxidoreductase</keyword>
<feature type="signal peptide" evidence="2">
    <location>
        <begin position="1"/>
        <end position="19"/>
    </location>
</feature>
<comment type="similarity">
    <text evidence="1">Belongs to the Cu-Zn superoxide dismutase family.</text>
</comment>
<dbReference type="InterPro" id="IPR036423">
    <property type="entry name" value="SOD-like_Cu/Zn_dom_sf"/>
</dbReference>
<dbReference type="EC" id="1.15.1.1" evidence="4"/>
<protein>
    <submittedName>
        <fullName evidence="4">Superoxide dismutase [Cu-Zn]</fullName>
        <ecNumber evidence="4">1.15.1.1</ecNumber>
    </submittedName>
</protein>
<dbReference type="InterPro" id="IPR001424">
    <property type="entry name" value="SOD_Cu_Zn_dom"/>
</dbReference>
<evidence type="ECO:0000313" key="5">
    <source>
        <dbReference type="Proteomes" id="UP000049455"/>
    </source>
</evidence>
<dbReference type="GO" id="GO:0004784">
    <property type="term" value="F:superoxide dismutase activity"/>
    <property type="evidence" value="ECO:0007669"/>
    <property type="project" value="UniProtKB-EC"/>
</dbReference>
<dbReference type="InterPro" id="IPR024134">
    <property type="entry name" value="SOD_Cu/Zn_/chaperone"/>
</dbReference>
<evidence type="ECO:0000256" key="1">
    <source>
        <dbReference type="ARBA" id="ARBA00010457"/>
    </source>
</evidence>
<evidence type="ECO:0000313" key="4">
    <source>
        <dbReference type="EMBL" id="CUH28562.1"/>
    </source>
</evidence>
<dbReference type="Pfam" id="PF00080">
    <property type="entry name" value="Sod_Cu"/>
    <property type="match status" value="1"/>
</dbReference>
<name>A0A0M7B607_9RHOB</name>
<evidence type="ECO:0000256" key="2">
    <source>
        <dbReference type="SAM" id="SignalP"/>
    </source>
</evidence>
<keyword evidence="2" id="KW-0732">Signal</keyword>
<dbReference type="Proteomes" id="UP000049455">
    <property type="component" value="Unassembled WGS sequence"/>
</dbReference>
<dbReference type="EMBL" id="CYPR01000046">
    <property type="protein sequence ID" value="CUH28562.1"/>
    <property type="molecule type" value="Genomic_DNA"/>
</dbReference>
<keyword evidence="5" id="KW-1185">Reference proteome</keyword>
<dbReference type="Gene3D" id="2.60.40.200">
    <property type="entry name" value="Superoxide dismutase, copper/zinc binding domain"/>
    <property type="match status" value="1"/>
</dbReference>
<accession>A0A0M7B607</accession>
<dbReference type="GO" id="GO:0005507">
    <property type="term" value="F:copper ion binding"/>
    <property type="evidence" value="ECO:0007669"/>
    <property type="project" value="InterPro"/>
</dbReference>
<dbReference type="STRING" id="313367.JSE7799_00815"/>
<dbReference type="SUPFAM" id="SSF49329">
    <property type="entry name" value="Cu,Zn superoxide dismutase-like"/>
    <property type="match status" value="1"/>
</dbReference>
<dbReference type="AlphaFoldDB" id="A0A0M7B607"/>
<gene>
    <name evidence="4" type="primary">sodC</name>
    <name evidence="4" type="ORF">JSE7799_00815</name>
</gene>
<dbReference type="PANTHER" id="PTHR10003">
    <property type="entry name" value="SUPEROXIDE DISMUTASE CU-ZN -RELATED"/>
    <property type="match status" value="1"/>
</dbReference>
<proteinExistence type="inferred from homology"/>
<feature type="domain" description="Superoxide dismutase copper/zinc binding" evidence="3">
    <location>
        <begin position="42"/>
        <end position="164"/>
    </location>
</feature>
<dbReference type="RefSeq" id="WP_055662476.1">
    <property type="nucleotide sequence ID" value="NZ_CYPR01000046.1"/>
</dbReference>
<evidence type="ECO:0000259" key="3">
    <source>
        <dbReference type="Pfam" id="PF00080"/>
    </source>
</evidence>
<organism evidence="4 5">
    <name type="scientific">Jannaschia seosinensis</name>
    <dbReference type="NCBI Taxonomy" id="313367"/>
    <lineage>
        <taxon>Bacteria</taxon>
        <taxon>Pseudomonadati</taxon>
        <taxon>Pseudomonadota</taxon>
        <taxon>Alphaproteobacteria</taxon>
        <taxon>Rhodobacterales</taxon>
        <taxon>Roseobacteraceae</taxon>
        <taxon>Jannaschia</taxon>
    </lineage>
</organism>
<sequence length="170" mass="17516">MRAAILPLAFAALATPALSDNHVGARVTGDIQNRDGEIIGSISAFETASGIVRVSVQATGLTPGPHAIHFHETGECVGDFTSAGGHIAGGMEHGLVEGGPHPGDMPNALVQDEQVLAVEVFNSRISVEEHLRDSDGAAFIIHEGADDYTSQPSGDAGSRVACAVLNLEPM</sequence>